<accession>A0A0D6ENG5</accession>
<dbReference type="Proteomes" id="UP000243876">
    <property type="component" value="Unassembled WGS sequence"/>
</dbReference>
<keyword evidence="3" id="KW-1185">Reference proteome</keyword>
<evidence type="ECO:0000313" key="2">
    <source>
        <dbReference type="EMBL" id="CEQ41582.1"/>
    </source>
</evidence>
<dbReference type="AlphaFoldDB" id="A0A0D6ENG5"/>
<organism evidence="2 3">
    <name type="scientific">Sporidiobolus salmonicolor</name>
    <name type="common">Yeast-like fungus</name>
    <name type="synonym">Sporobolomyces salmonicolor</name>
    <dbReference type="NCBI Taxonomy" id="5005"/>
    <lineage>
        <taxon>Eukaryota</taxon>
        <taxon>Fungi</taxon>
        <taxon>Dikarya</taxon>
        <taxon>Basidiomycota</taxon>
        <taxon>Pucciniomycotina</taxon>
        <taxon>Microbotryomycetes</taxon>
        <taxon>Sporidiobolales</taxon>
        <taxon>Sporidiobolaceae</taxon>
        <taxon>Sporobolomyces</taxon>
    </lineage>
</organism>
<evidence type="ECO:0000256" key="1">
    <source>
        <dbReference type="SAM" id="MobiDB-lite"/>
    </source>
</evidence>
<feature type="region of interest" description="Disordered" evidence="1">
    <location>
        <begin position="206"/>
        <end position="245"/>
    </location>
</feature>
<reference evidence="3" key="1">
    <citation type="submission" date="2015-02" db="EMBL/GenBank/DDBJ databases">
        <authorList>
            <person name="Gon?alves P."/>
        </authorList>
    </citation>
    <scope>NUCLEOTIDE SEQUENCE [LARGE SCALE GENOMIC DNA]</scope>
</reference>
<feature type="non-terminal residue" evidence="2">
    <location>
        <position position="1"/>
    </location>
</feature>
<protein>
    <submittedName>
        <fullName evidence="2">SPOSA6832_03332-mRNA-1:cds</fullName>
    </submittedName>
</protein>
<dbReference type="PANTHER" id="PTHR21521:SF0">
    <property type="entry name" value="AMUN, ISOFORM A"/>
    <property type="match status" value="1"/>
</dbReference>
<dbReference type="OrthoDB" id="8249012at2759"/>
<proteinExistence type="predicted"/>
<name>A0A0D6ENG5_SPOSA</name>
<feature type="compositionally biased region" description="Basic and acidic residues" evidence="1">
    <location>
        <begin position="212"/>
        <end position="225"/>
    </location>
</feature>
<evidence type="ECO:0000313" key="3">
    <source>
        <dbReference type="Proteomes" id="UP000243876"/>
    </source>
</evidence>
<dbReference type="EMBL" id="CENE01000015">
    <property type="protein sequence ID" value="CEQ41582.1"/>
    <property type="molecule type" value="Genomic_DNA"/>
</dbReference>
<dbReference type="PANTHER" id="PTHR21521">
    <property type="entry name" value="AMUN, ISOFORM A"/>
    <property type="match status" value="1"/>
</dbReference>
<gene>
    <name evidence="2" type="primary">SPOSA6832_03332</name>
</gene>
<sequence length="245" mass="26773">MPSKAELEAALARYPAALELRANASKASKDLVHLDAWYRGELRDALRARMATHERNEVSLLKDELTRLMDWKLARGTWRPRLQSLVASNPAGLVRAHTLLAAPRDAPAASTLARMSKLAGVGPATASGVLALWAPDREPFMSDEAMDHVAAYGEGEAGGAGKRAYTEKGWREFRDRMVQRKEDEGWESMEQLEKALWAWGVERKYGSAGGADDDRARGDAEDAPSKGKRKSTGAAASATKKRKST</sequence>